<keyword evidence="12 14" id="KW-0173">Coenzyme A biosynthesis</keyword>
<evidence type="ECO:0000256" key="13">
    <source>
        <dbReference type="ARBA" id="ARBA00032866"/>
    </source>
</evidence>
<comment type="subcellular location">
    <subcellularLocation>
        <location evidence="2 14 15">Cytoplasm</location>
    </subcellularLocation>
</comment>
<comment type="pathway">
    <text evidence="3 14 15">Cofactor biosynthesis; coenzyme A biosynthesis; CoA from (R)-pantothenate: step 1/5.</text>
</comment>
<dbReference type="Proteomes" id="UP000219331">
    <property type="component" value="Unassembled WGS sequence"/>
</dbReference>
<dbReference type="GO" id="GO:0015937">
    <property type="term" value="P:coenzyme A biosynthetic process"/>
    <property type="evidence" value="ECO:0007669"/>
    <property type="project" value="UniProtKB-UniRule"/>
</dbReference>
<dbReference type="Pfam" id="PF00485">
    <property type="entry name" value="PRK"/>
    <property type="match status" value="1"/>
</dbReference>
<dbReference type="PANTHER" id="PTHR10285">
    <property type="entry name" value="URIDINE KINASE"/>
    <property type="match status" value="1"/>
</dbReference>
<dbReference type="InterPro" id="IPR027417">
    <property type="entry name" value="P-loop_NTPase"/>
</dbReference>
<evidence type="ECO:0000256" key="8">
    <source>
        <dbReference type="ARBA" id="ARBA00022679"/>
    </source>
</evidence>
<accession>A0A285S257</accession>
<feature type="domain" description="Phosphoribulokinase/uridine kinase" evidence="16">
    <location>
        <begin position="97"/>
        <end position="255"/>
    </location>
</feature>
<reference evidence="17 18" key="1">
    <citation type="submission" date="2017-08" db="EMBL/GenBank/DDBJ databases">
        <authorList>
            <person name="de Groot N.N."/>
        </authorList>
    </citation>
    <scope>NUCLEOTIDE SEQUENCE [LARGE SCALE GENOMIC DNA]</scope>
    <source>
        <strain evidence="17 18">USBA 352</strain>
    </source>
</reference>
<evidence type="ECO:0000256" key="3">
    <source>
        <dbReference type="ARBA" id="ARBA00005225"/>
    </source>
</evidence>
<proteinExistence type="inferred from homology"/>
<comment type="similarity">
    <text evidence="4 14 15">Belongs to the prokaryotic pantothenate kinase family.</text>
</comment>
<evidence type="ECO:0000256" key="10">
    <source>
        <dbReference type="ARBA" id="ARBA00022777"/>
    </source>
</evidence>
<keyword evidence="18" id="KW-1185">Reference proteome</keyword>
<dbReference type="NCBIfam" id="TIGR00554">
    <property type="entry name" value="panK_bact"/>
    <property type="match status" value="1"/>
</dbReference>
<dbReference type="InterPro" id="IPR006083">
    <property type="entry name" value="PRK/URK"/>
</dbReference>
<dbReference type="STRING" id="538381.GCA_001696535_04468"/>
<feature type="binding site" evidence="14">
    <location>
        <begin position="102"/>
        <end position="109"/>
    </location>
    <ligand>
        <name>ATP</name>
        <dbReference type="ChEBI" id="CHEBI:30616"/>
    </ligand>
</feature>
<dbReference type="EC" id="2.7.1.33" evidence="5 14"/>
<dbReference type="EMBL" id="OBML01000003">
    <property type="protein sequence ID" value="SOC00767.1"/>
    <property type="molecule type" value="Genomic_DNA"/>
</dbReference>
<evidence type="ECO:0000259" key="16">
    <source>
        <dbReference type="Pfam" id="PF00485"/>
    </source>
</evidence>
<dbReference type="PIRSF" id="PIRSF000545">
    <property type="entry name" value="Pantothenate_kin"/>
    <property type="match status" value="1"/>
</dbReference>
<comment type="catalytic activity">
    <reaction evidence="1 14 15">
        <text>(R)-pantothenate + ATP = (R)-4'-phosphopantothenate + ADP + H(+)</text>
        <dbReference type="Rhea" id="RHEA:16373"/>
        <dbReference type="ChEBI" id="CHEBI:10986"/>
        <dbReference type="ChEBI" id="CHEBI:15378"/>
        <dbReference type="ChEBI" id="CHEBI:29032"/>
        <dbReference type="ChEBI" id="CHEBI:30616"/>
        <dbReference type="ChEBI" id="CHEBI:456216"/>
        <dbReference type="EC" id="2.7.1.33"/>
    </reaction>
</comment>
<evidence type="ECO:0000256" key="1">
    <source>
        <dbReference type="ARBA" id="ARBA00001206"/>
    </source>
</evidence>
<keyword evidence="9 14" id="KW-0547">Nucleotide-binding</keyword>
<dbReference type="SUPFAM" id="SSF52540">
    <property type="entry name" value="P-loop containing nucleoside triphosphate hydrolases"/>
    <property type="match status" value="1"/>
</dbReference>
<evidence type="ECO:0000256" key="4">
    <source>
        <dbReference type="ARBA" id="ARBA00006087"/>
    </source>
</evidence>
<dbReference type="GO" id="GO:0005737">
    <property type="term" value="C:cytoplasm"/>
    <property type="evidence" value="ECO:0007669"/>
    <property type="project" value="UniProtKB-SubCell"/>
</dbReference>
<evidence type="ECO:0000256" key="5">
    <source>
        <dbReference type="ARBA" id="ARBA00012102"/>
    </source>
</evidence>
<organism evidence="17 18">
    <name type="scientific">Stappia indica</name>
    <dbReference type="NCBI Taxonomy" id="538381"/>
    <lineage>
        <taxon>Bacteria</taxon>
        <taxon>Pseudomonadati</taxon>
        <taxon>Pseudomonadota</taxon>
        <taxon>Alphaproteobacteria</taxon>
        <taxon>Hyphomicrobiales</taxon>
        <taxon>Stappiaceae</taxon>
        <taxon>Stappia</taxon>
    </lineage>
</organism>
<sequence length="324" mass="36928">MVAMEHSLNRFAEEDLSPYRVFTEAEWAKLRADTPMTLTATEVRRLQSLNDPVSMGQVESILLPLSRLLAYYVEATQQLHRATSRFLGSNDVKNPFVIGIAGSVAVGKSTTARLLQALLARWPASPKVDLVTTDGFLYPNAVLESEGLMRRKGFPESYDRATLLKFLSDLKAGRRHVRAPVYSHFYYDVMPGQFVTVDRPDILILEGLNVLQTTNLPRDGKEVPFVSDFFDFSIYIDAEEDVLHEWYVSRFMRLRETAFRDPGSYFNKYSKVGDDEALAIAEGLWNEINLVNLRENILPTRPRADLILRKADTHAINEVRLRKL</sequence>
<dbReference type="HAMAP" id="MF_00215">
    <property type="entry name" value="Pantothen_kinase_1"/>
    <property type="match status" value="1"/>
</dbReference>
<name>A0A285S257_9HYPH</name>
<evidence type="ECO:0000313" key="17">
    <source>
        <dbReference type="EMBL" id="SOC00767.1"/>
    </source>
</evidence>
<dbReference type="InterPro" id="IPR004566">
    <property type="entry name" value="PanK"/>
</dbReference>
<dbReference type="GO" id="GO:0005524">
    <property type="term" value="F:ATP binding"/>
    <property type="evidence" value="ECO:0007669"/>
    <property type="project" value="UniProtKB-UniRule"/>
</dbReference>
<dbReference type="CDD" id="cd02025">
    <property type="entry name" value="PanK"/>
    <property type="match status" value="1"/>
</dbReference>
<gene>
    <name evidence="14" type="primary">coaA</name>
    <name evidence="17" type="ORF">SAMN05421512_103357</name>
</gene>
<dbReference type="AlphaFoldDB" id="A0A285S257"/>
<dbReference type="Gene3D" id="3.40.50.300">
    <property type="entry name" value="P-loop containing nucleotide triphosphate hydrolases"/>
    <property type="match status" value="1"/>
</dbReference>
<keyword evidence="8 14" id="KW-0808">Transferase</keyword>
<evidence type="ECO:0000256" key="15">
    <source>
        <dbReference type="RuleBase" id="RU003530"/>
    </source>
</evidence>
<evidence type="ECO:0000256" key="6">
    <source>
        <dbReference type="ARBA" id="ARBA00015080"/>
    </source>
</evidence>
<dbReference type="UniPathway" id="UPA00241">
    <property type="reaction ID" value="UER00352"/>
</dbReference>
<keyword evidence="11 14" id="KW-0067">ATP-binding</keyword>
<dbReference type="GO" id="GO:0004594">
    <property type="term" value="F:pantothenate kinase activity"/>
    <property type="evidence" value="ECO:0007669"/>
    <property type="project" value="UniProtKB-UniRule"/>
</dbReference>
<keyword evidence="10 14" id="KW-0418">Kinase</keyword>
<protein>
    <recommendedName>
        <fullName evidence="6 14">Pantothenate kinase</fullName>
        <ecNumber evidence="5 14">2.7.1.33</ecNumber>
    </recommendedName>
    <alternativeName>
        <fullName evidence="13 14">Pantothenic acid kinase</fullName>
    </alternativeName>
</protein>
<dbReference type="RefSeq" id="WP_244297406.1">
    <property type="nucleotide sequence ID" value="NZ_OBML01000003.1"/>
</dbReference>
<keyword evidence="7 14" id="KW-0963">Cytoplasm</keyword>
<evidence type="ECO:0000256" key="11">
    <source>
        <dbReference type="ARBA" id="ARBA00022840"/>
    </source>
</evidence>
<evidence type="ECO:0000256" key="12">
    <source>
        <dbReference type="ARBA" id="ARBA00022993"/>
    </source>
</evidence>
<evidence type="ECO:0000256" key="7">
    <source>
        <dbReference type="ARBA" id="ARBA00022490"/>
    </source>
</evidence>
<evidence type="ECO:0000256" key="14">
    <source>
        <dbReference type="HAMAP-Rule" id="MF_00215"/>
    </source>
</evidence>
<evidence type="ECO:0000313" key="18">
    <source>
        <dbReference type="Proteomes" id="UP000219331"/>
    </source>
</evidence>
<evidence type="ECO:0000256" key="2">
    <source>
        <dbReference type="ARBA" id="ARBA00004496"/>
    </source>
</evidence>
<evidence type="ECO:0000256" key="9">
    <source>
        <dbReference type="ARBA" id="ARBA00022741"/>
    </source>
</evidence>